<dbReference type="InterPro" id="IPR029058">
    <property type="entry name" value="AB_hydrolase_fold"/>
</dbReference>
<keyword evidence="5" id="KW-1185">Reference proteome</keyword>
<feature type="region of interest" description="Disordered" evidence="2">
    <location>
        <begin position="353"/>
        <end position="374"/>
    </location>
</feature>
<dbReference type="EMBL" id="JALLPB020000047">
    <property type="protein sequence ID" value="KAL3823089.1"/>
    <property type="molecule type" value="Genomic_DNA"/>
</dbReference>
<reference evidence="4 5" key="1">
    <citation type="submission" date="2024-10" db="EMBL/GenBank/DDBJ databases">
        <title>Updated reference genomes for cyclostephanoid diatoms.</title>
        <authorList>
            <person name="Roberts W.R."/>
            <person name="Alverson A.J."/>
        </authorList>
    </citation>
    <scope>NUCLEOTIDE SEQUENCE [LARGE SCALE GENOMIC DNA]</scope>
    <source>
        <strain evidence="4 5">AJA228-03</strain>
    </source>
</reference>
<proteinExistence type="predicted"/>
<dbReference type="InterPro" id="IPR005645">
    <property type="entry name" value="FSH-like_dom"/>
</dbReference>
<evidence type="ECO:0000313" key="4">
    <source>
        <dbReference type="EMBL" id="KAL3823089.1"/>
    </source>
</evidence>
<feature type="region of interest" description="Disordered" evidence="2">
    <location>
        <begin position="157"/>
        <end position="177"/>
    </location>
</feature>
<organism evidence="4 5">
    <name type="scientific">Cyclostephanos tholiformis</name>
    <dbReference type="NCBI Taxonomy" id="382380"/>
    <lineage>
        <taxon>Eukaryota</taxon>
        <taxon>Sar</taxon>
        <taxon>Stramenopiles</taxon>
        <taxon>Ochrophyta</taxon>
        <taxon>Bacillariophyta</taxon>
        <taxon>Coscinodiscophyceae</taxon>
        <taxon>Thalassiosirophycidae</taxon>
        <taxon>Stephanodiscales</taxon>
        <taxon>Stephanodiscaceae</taxon>
        <taxon>Cyclostephanos</taxon>
    </lineage>
</organism>
<feature type="region of interest" description="Disordered" evidence="2">
    <location>
        <begin position="26"/>
        <end position="58"/>
    </location>
</feature>
<evidence type="ECO:0000259" key="3">
    <source>
        <dbReference type="Pfam" id="PF03959"/>
    </source>
</evidence>
<name>A0ABD3SEV5_9STRA</name>
<protein>
    <recommendedName>
        <fullName evidence="3">Serine hydrolase domain-containing protein</fullName>
    </recommendedName>
</protein>
<dbReference type="Gene3D" id="3.40.50.1820">
    <property type="entry name" value="alpha/beta hydrolase"/>
    <property type="match status" value="1"/>
</dbReference>
<dbReference type="AlphaFoldDB" id="A0ABD3SEV5"/>
<keyword evidence="1" id="KW-0378">Hydrolase</keyword>
<dbReference type="Proteomes" id="UP001530377">
    <property type="component" value="Unassembled WGS sequence"/>
</dbReference>
<sequence>MALYPIALFVSYEGYHRAPPTAYSIIASGAPRHPSRRSRRTTYNMENSARGHSGGVDRNVNDDVAGGMMMGGGCGGGGKGGNRPRILCLHGRYQSAAIFSNKIGGARRRIERDYDMHFLDGPILLPMTTTTRTTIAGDDDDVDDDVVVAPIASYSSSRAAAVDDDDDDDAHPIDDPLAPRSWWSRSEDAKEHTLVREAFECVLRHVESLDDGDGGGGVMMMGDGCYDAILGFSQGGTLATALALSGVLGPRLRAVVTAGAPCVDEAFIVASELANGDHRGTSSSSTMSTPSAGGYDVPKLHFAGSTDALVPISSTEELCVRGGNGRLIVHDRGHLFPTRSAMVKEVLDFLDESLSSSKPPPSASSTMNTPDTFC</sequence>
<feature type="domain" description="Serine hydrolase" evidence="3">
    <location>
        <begin position="83"/>
        <end position="345"/>
    </location>
</feature>
<dbReference type="SUPFAM" id="SSF53474">
    <property type="entry name" value="alpha/beta-Hydrolases"/>
    <property type="match status" value="1"/>
</dbReference>
<evidence type="ECO:0000256" key="2">
    <source>
        <dbReference type="SAM" id="MobiDB-lite"/>
    </source>
</evidence>
<accession>A0ABD3SEV5</accession>
<evidence type="ECO:0000313" key="5">
    <source>
        <dbReference type="Proteomes" id="UP001530377"/>
    </source>
</evidence>
<dbReference type="Pfam" id="PF03959">
    <property type="entry name" value="FSH1"/>
    <property type="match status" value="1"/>
</dbReference>
<dbReference type="PANTHER" id="PTHR48070">
    <property type="entry name" value="ESTERASE OVCA2"/>
    <property type="match status" value="1"/>
</dbReference>
<evidence type="ECO:0000256" key="1">
    <source>
        <dbReference type="ARBA" id="ARBA00022801"/>
    </source>
</evidence>
<dbReference type="PANTHER" id="PTHR48070:SF6">
    <property type="entry name" value="ESTERASE OVCA2"/>
    <property type="match status" value="1"/>
</dbReference>
<dbReference type="InterPro" id="IPR050593">
    <property type="entry name" value="LovG"/>
</dbReference>
<gene>
    <name evidence="4" type="ORF">ACHAXA_011141</name>
</gene>
<dbReference type="GO" id="GO:0016787">
    <property type="term" value="F:hydrolase activity"/>
    <property type="evidence" value="ECO:0007669"/>
    <property type="project" value="UniProtKB-KW"/>
</dbReference>
<comment type="caution">
    <text evidence="4">The sequence shown here is derived from an EMBL/GenBank/DDBJ whole genome shotgun (WGS) entry which is preliminary data.</text>
</comment>